<evidence type="ECO:0000313" key="1">
    <source>
        <dbReference type="EMBL" id="OBQ43512.1"/>
    </source>
</evidence>
<evidence type="ECO:0000313" key="2">
    <source>
        <dbReference type="Proteomes" id="UP000092093"/>
    </source>
</evidence>
<sequence>MNKLSTTQSAVLAALLDHRAEGEKRLPAKEAAAFGGLGLTNRERLITIGIYPSGSWFGSRTVKGGSIRTLYALLNLDLVRCDDGIWFATVPRERLCVPMNADQAARLI</sequence>
<protein>
    <submittedName>
        <fullName evidence="1">Uncharacterized protein</fullName>
    </submittedName>
</protein>
<accession>A0A1B7X2F0</accession>
<proteinExistence type="predicted"/>
<gene>
    <name evidence="1" type="ORF">AN484_11880</name>
</gene>
<reference evidence="1 2" key="1">
    <citation type="submission" date="2015-09" db="EMBL/GenBank/DDBJ databases">
        <title>Aphanizomenon flos-aquae WA102.</title>
        <authorList>
            <person name="Driscoll C."/>
        </authorList>
    </citation>
    <scope>NUCLEOTIDE SEQUENCE [LARGE SCALE GENOMIC DNA]</scope>
    <source>
        <strain evidence="1">WA102</strain>
    </source>
</reference>
<dbReference type="Proteomes" id="UP000092093">
    <property type="component" value="Unassembled WGS sequence"/>
</dbReference>
<organism evidence="1 2">
    <name type="scientific">Aphanizomenon flos-aquae WA102</name>
    <dbReference type="NCBI Taxonomy" id="1710896"/>
    <lineage>
        <taxon>Bacteria</taxon>
        <taxon>Bacillati</taxon>
        <taxon>Cyanobacteriota</taxon>
        <taxon>Cyanophyceae</taxon>
        <taxon>Nostocales</taxon>
        <taxon>Aphanizomenonaceae</taxon>
        <taxon>Aphanizomenon</taxon>
    </lineage>
</organism>
<name>A0A1B7X2F0_APHFL</name>
<dbReference type="AlphaFoldDB" id="A0A1B7X2F0"/>
<dbReference type="EMBL" id="LJOW01000051">
    <property type="protein sequence ID" value="OBQ43512.1"/>
    <property type="molecule type" value="Genomic_DNA"/>
</dbReference>
<comment type="caution">
    <text evidence="1">The sequence shown here is derived from an EMBL/GenBank/DDBJ whole genome shotgun (WGS) entry which is preliminary data.</text>
</comment>